<name>A0ABZ3EUQ8_9FIRM</name>
<dbReference type="InterPro" id="IPR021975">
    <property type="entry name" value="Rifampin_Arr"/>
</dbReference>
<dbReference type="InterPro" id="IPR038611">
    <property type="entry name" value="Arr_sf"/>
</dbReference>
<evidence type="ECO:0000313" key="2">
    <source>
        <dbReference type="EMBL" id="XAH73034.1"/>
    </source>
</evidence>
<sequence>MKIQFDPNNNIIKLCMMGIGMEDSNKPEDAGALFLKAWSEAENDFEKFIAAYYVAQHQKNVSDKLKWLETSLQFALKLNDDSVKSTFTSLYFNIAKCYEELCDLEKAKMNYDISNSYNVLPPDKGPFYHGTKADLQVGNLLTAGEDSNYKPELKMNHIYFTALVNGAGLAASLAKGNGRERVYIVEPTGEFENDPNVTDKKFPGNLTRSYRSREPLKIVGEETEWEKQTPEELRQWREKLADNKGDIIN</sequence>
<keyword evidence="3" id="KW-1185">Reference proteome</keyword>
<organism evidence="2 3">
    <name type="scientific">Kineothrix sedimenti</name>
    <dbReference type="NCBI Taxonomy" id="3123317"/>
    <lineage>
        <taxon>Bacteria</taxon>
        <taxon>Bacillati</taxon>
        <taxon>Bacillota</taxon>
        <taxon>Clostridia</taxon>
        <taxon>Lachnospirales</taxon>
        <taxon>Lachnospiraceae</taxon>
        <taxon>Kineothrix</taxon>
    </lineage>
</organism>
<dbReference type="NCBIfam" id="NF033144">
    <property type="entry name" value="rifampin_ARR"/>
    <property type="match status" value="1"/>
</dbReference>
<dbReference type="EMBL" id="CP146256">
    <property type="protein sequence ID" value="XAH73034.1"/>
    <property type="molecule type" value="Genomic_DNA"/>
</dbReference>
<dbReference type="InterPro" id="IPR011990">
    <property type="entry name" value="TPR-like_helical_dom_sf"/>
</dbReference>
<feature type="domain" description="Rifampin ADP-ribosyltransferase" evidence="1">
    <location>
        <begin position="127"/>
        <end position="225"/>
    </location>
</feature>
<gene>
    <name evidence="2" type="primary">arr</name>
    <name evidence="2" type="ORF">V6984_16195</name>
</gene>
<dbReference type="Pfam" id="PF12120">
    <property type="entry name" value="Arr-ms"/>
    <property type="match status" value="1"/>
</dbReference>
<dbReference type="Gene3D" id="3.20.170.40">
    <property type="entry name" value="Rifampin ADP-ribosyltransferase domain"/>
    <property type="match status" value="1"/>
</dbReference>
<evidence type="ECO:0000313" key="3">
    <source>
        <dbReference type="Proteomes" id="UP001451571"/>
    </source>
</evidence>
<accession>A0ABZ3EUQ8</accession>
<dbReference type="SUPFAM" id="SSF48452">
    <property type="entry name" value="TPR-like"/>
    <property type="match status" value="1"/>
</dbReference>
<dbReference type="Proteomes" id="UP001451571">
    <property type="component" value="Chromosome"/>
</dbReference>
<evidence type="ECO:0000259" key="1">
    <source>
        <dbReference type="Pfam" id="PF12120"/>
    </source>
</evidence>
<proteinExistence type="predicted"/>
<reference evidence="2 3" key="1">
    <citation type="submission" date="2024-02" db="EMBL/GenBank/DDBJ databases">
        <title>Bacterial strain from lacustrine sediment.</title>
        <authorList>
            <person name="Petit C."/>
            <person name="Fadhlaoui K."/>
        </authorList>
    </citation>
    <scope>NUCLEOTIDE SEQUENCE [LARGE SCALE GENOMIC DNA]</scope>
    <source>
        <strain evidence="2 3">IPX-CK</strain>
    </source>
</reference>
<protein>
    <submittedName>
        <fullName evidence="2">NAD(+)--rifampin ADP-ribosyltransferase</fullName>
    </submittedName>
</protein>